<protein>
    <recommendedName>
        <fullName evidence="2">histidine kinase</fullName>
        <ecNumber evidence="2">2.7.13.3</ecNumber>
    </recommendedName>
</protein>
<dbReference type="CDD" id="cd00082">
    <property type="entry name" value="HisKA"/>
    <property type="match status" value="1"/>
</dbReference>
<dbReference type="InterPro" id="IPR011990">
    <property type="entry name" value="TPR-like_helical_dom_sf"/>
</dbReference>
<dbReference type="SMART" id="SM00387">
    <property type="entry name" value="HATPase_c"/>
    <property type="match status" value="1"/>
</dbReference>
<feature type="chain" id="PRO_5047251951" description="histidine kinase" evidence="7">
    <location>
        <begin position="22"/>
        <end position="742"/>
    </location>
</feature>
<dbReference type="PRINTS" id="PR00344">
    <property type="entry name" value="BCTRLSENSOR"/>
</dbReference>
<dbReference type="SMART" id="SM00448">
    <property type="entry name" value="REC"/>
    <property type="match status" value="1"/>
</dbReference>
<evidence type="ECO:0000256" key="6">
    <source>
        <dbReference type="SAM" id="Phobius"/>
    </source>
</evidence>
<proteinExistence type="predicted"/>
<keyword evidence="3 5" id="KW-0597">Phosphoprotein</keyword>
<dbReference type="CDD" id="cd17546">
    <property type="entry name" value="REC_hyHK_CKI1_RcsC-like"/>
    <property type="match status" value="1"/>
</dbReference>
<dbReference type="PROSITE" id="PS50109">
    <property type="entry name" value="HIS_KIN"/>
    <property type="match status" value="1"/>
</dbReference>
<dbReference type="Gene3D" id="3.30.565.10">
    <property type="entry name" value="Histidine kinase-like ATPase, C-terminal domain"/>
    <property type="match status" value="1"/>
</dbReference>
<keyword evidence="6" id="KW-0472">Membrane</keyword>
<dbReference type="SMART" id="SM00028">
    <property type="entry name" value="TPR"/>
    <property type="match status" value="4"/>
</dbReference>
<evidence type="ECO:0000256" key="7">
    <source>
        <dbReference type="SAM" id="SignalP"/>
    </source>
</evidence>
<dbReference type="SUPFAM" id="SSF52172">
    <property type="entry name" value="CheY-like"/>
    <property type="match status" value="1"/>
</dbReference>
<dbReference type="InterPro" id="IPR003594">
    <property type="entry name" value="HATPase_dom"/>
</dbReference>
<dbReference type="SUPFAM" id="SSF48452">
    <property type="entry name" value="TPR-like"/>
    <property type="match status" value="1"/>
</dbReference>
<dbReference type="SUPFAM" id="SSF47384">
    <property type="entry name" value="Homodimeric domain of signal transducing histidine kinase"/>
    <property type="match status" value="1"/>
</dbReference>
<sequence length="742" mass="84867">MSILRALVFVFFLSHLTNVQAQNTTEWQRDTLESYVNKSNEAYEQYNYKDAIKYASTLIEKGHEYNYDYYEFLGYDILGGIYSETEDTIKGRIYSEKALELARTTQADSLVAWGALNLGILYSDNKQTYPKAIKFFKESISLNEKNKDYDEVYLTYVNLIWTYLDNNQIDKAYTFLQKAEALSTKNVDSLDKLYIDLLYGKYYLAKKKYDSAAQKLENIALTADKNENTDLAIEAYEDLSKLYSETDDYRKAFANLDKYNQFKQKAYTLKKLEETEKARAKFDLEQTQKDLQSALKEHAYSEELISKSKSLTTLLVVAIVILVLALFGIIVFYKTRKIYINNLKAKNKQLSIANEKAEKLSKVKTKFLSTVSHELRTPLYGVIGISTLLKEDENLKAYADDLSSLKFSADYLLALINDVLLLSKMDAEAITLSKIPYELDVLIQNIVRSFEFSLHENSNKLHLHIDKNIPNNLVGDPIRFSQILINLMGNAIKFTENGNIWLKLILVEPADSTTCKIKFIVKDDGVGIPLHMQKEIFNEFTQIENKNHNYTGTGLGLTIVKKILALYESEIKLTSEPNKGAKFCFQLTLKKQTEQNTEIPVINGIHNTSDEPKNGNLAHVLIVDDNRINQKVTQKTLERRNIKSSLADDGAQAVAMSKANNYDLILMDINMPNINGMEASIMIRKFDKNIPIIALTAVELDEGREEILNSGINDIIHKPYNIPEFLNTIFKYLPKEEMDLSH</sequence>
<dbReference type="InterPro" id="IPR003661">
    <property type="entry name" value="HisK_dim/P_dom"/>
</dbReference>
<reference evidence="11" key="2">
    <citation type="submission" date="2023-07" db="EMBL/GenBank/DDBJ databases">
        <title>Zobellia barbeyronii sp. nov., a new marine flavobacterium, isolated from green and red algae.</title>
        <authorList>
            <person name="Nedashkovskaya O.I."/>
            <person name="Otstavnykh N."/>
            <person name="Zhukova N."/>
            <person name="Guzev K."/>
            <person name="Chausova V."/>
            <person name="Tekutyeva L."/>
            <person name="Mikhailov V."/>
            <person name="Isaeva M."/>
        </authorList>
    </citation>
    <scope>NUCLEOTIDE SEQUENCE [LARGE SCALE GENOMIC DNA]</scope>
    <source>
        <strain evidence="11">KMM 6746</strain>
    </source>
</reference>
<evidence type="ECO:0000259" key="8">
    <source>
        <dbReference type="PROSITE" id="PS50109"/>
    </source>
</evidence>
<dbReference type="InterPro" id="IPR011006">
    <property type="entry name" value="CheY-like_superfamily"/>
</dbReference>
<dbReference type="Gene3D" id="1.25.40.10">
    <property type="entry name" value="Tetratricopeptide repeat domain"/>
    <property type="match status" value="1"/>
</dbReference>
<feature type="domain" description="Histidine kinase" evidence="8">
    <location>
        <begin position="370"/>
        <end position="591"/>
    </location>
</feature>
<dbReference type="Gene3D" id="3.40.50.2300">
    <property type="match status" value="1"/>
</dbReference>
<feature type="signal peptide" evidence="7">
    <location>
        <begin position="1"/>
        <end position="21"/>
    </location>
</feature>
<keyword evidence="11" id="KW-1185">Reference proteome</keyword>
<keyword evidence="7" id="KW-0732">Signal</keyword>
<feature type="transmembrane region" description="Helical" evidence="6">
    <location>
        <begin position="311"/>
        <end position="333"/>
    </location>
</feature>
<feature type="modified residue" description="4-aspartylphosphate" evidence="5">
    <location>
        <position position="668"/>
    </location>
</feature>
<dbReference type="EMBL" id="JACATN010000002">
    <property type="protein sequence ID" value="MBT2161074.1"/>
    <property type="molecule type" value="Genomic_DNA"/>
</dbReference>
<dbReference type="PANTHER" id="PTHR45339:SF1">
    <property type="entry name" value="HYBRID SIGNAL TRANSDUCTION HISTIDINE KINASE J"/>
    <property type="match status" value="1"/>
</dbReference>
<keyword evidence="4" id="KW-0902">Two-component regulatory system</keyword>
<dbReference type="RefSeq" id="WP_214611240.1">
    <property type="nucleotide sequence ID" value="NZ_JACATN010000002.1"/>
</dbReference>
<dbReference type="InterPro" id="IPR001789">
    <property type="entry name" value="Sig_transdc_resp-reg_receiver"/>
</dbReference>
<comment type="catalytic activity">
    <reaction evidence="1">
        <text>ATP + protein L-histidine = ADP + protein N-phospho-L-histidine.</text>
        <dbReference type="EC" id="2.7.13.3"/>
    </reaction>
</comment>
<dbReference type="Pfam" id="PF02518">
    <property type="entry name" value="HATPase_c"/>
    <property type="match status" value="1"/>
</dbReference>
<dbReference type="SUPFAM" id="SSF55874">
    <property type="entry name" value="ATPase domain of HSP90 chaperone/DNA topoisomerase II/histidine kinase"/>
    <property type="match status" value="1"/>
</dbReference>
<feature type="domain" description="Response regulatory" evidence="9">
    <location>
        <begin position="619"/>
        <end position="733"/>
    </location>
</feature>
<dbReference type="InterPro" id="IPR036890">
    <property type="entry name" value="HATPase_C_sf"/>
</dbReference>
<dbReference type="Proteomes" id="UP000740413">
    <property type="component" value="Unassembled WGS sequence"/>
</dbReference>
<organism evidence="10 11">
    <name type="scientific">Zobellia barbeyronii</name>
    <dbReference type="NCBI Taxonomy" id="2748009"/>
    <lineage>
        <taxon>Bacteria</taxon>
        <taxon>Pseudomonadati</taxon>
        <taxon>Bacteroidota</taxon>
        <taxon>Flavobacteriia</taxon>
        <taxon>Flavobacteriales</taxon>
        <taxon>Flavobacteriaceae</taxon>
        <taxon>Zobellia</taxon>
    </lineage>
</organism>
<dbReference type="SMART" id="SM00388">
    <property type="entry name" value="HisKA"/>
    <property type="match status" value="1"/>
</dbReference>
<dbReference type="PROSITE" id="PS50110">
    <property type="entry name" value="RESPONSE_REGULATORY"/>
    <property type="match status" value="1"/>
</dbReference>
<reference evidence="10 11" key="1">
    <citation type="submission" date="2020-06" db="EMBL/GenBank/DDBJ databases">
        <authorList>
            <person name="Isaeva M.P."/>
            <person name="Chernysheva N.Y."/>
        </authorList>
    </citation>
    <scope>NUCLEOTIDE SEQUENCE [LARGE SCALE GENOMIC DNA]</scope>
    <source>
        <strain evidence="10 11">KMM 6746</strain>
    </source>
</reference>
<dbReference type="Pfam" id="PF00512">
    <property type="entry name" value="HisKA"/>
    <property type="match status" value="1"/>
</dbReference>
<evidence type="ECO:0000256" key="2">
    <source>
        <dbReference type="ARBA" id="ARBA00012438"/>
    </source>
</evidence>
<evidence type="ECO:0000256" key="5">
    <source>
        <dbReference type="PROSITE-ProRule" id="PRU00169"/>
    </source>
</evidence>
<dbReference type="Pfam" id="PF00072">
    <property type="entry name" value="Response_reg"/>
    <property type="match status" value="1"/>
</dbReference>
<evidence type="ECO:0000313" key="10">
    <source>
        <dbReference type="EMBL" id="MBT2161074.1"/>
    </source>
</evidence>
<dbReference type="InterPro" id="IPR004358">
    <property type="entry name" value="Sig_transdc_His_kin-like_C"/>
</dbReference>
<gene>
    <name evidence="10" type="ORF">HW347_07340</name>
</gene>
<evidence type="ECO:0000313" key="11">
    <source>
        <dbReference type="Proteomes" id="UP000740413"/>
    </source>
</evidence>
<dbReference type="InterPro" id="IPR019734">
    <property type="entry name" value="TPR_rpt"/>
</dbReference>
<dbReference type="InterPro" id="IPR005467">
    <property type="entry name" value="His_kinase_dom"/>
</dbReference>
<evidence type="ECO:0000256" key="1">
    <source>
        <dbReference type="ARBA" id="ARBA00000085"/>
    </source>
</evidence>
<comment type="caution">
    <text evidence="10">The sequence shown here is derived from an EMBL/GenBank/DDBJ whole genome shotgun (WGS) entry which is preliminary data.</text>
</comment>
<keyword evidence="6" id="KW-1133">Transmembrane helix</keyword>
<dbReference type="PANTHER" id="PTHR45339">
    <property type="entry name" value="HYBRID SIGNAL TRANSDUCTION HISTIDINE KINASE J"/>
    <property type="match status" value="1"/>
</dbReference>
<dbReference type="Gene3D" id="1.10.287.130">
    <property type="match status" value="1"/>
</dbReference>
<dbReference type="InterPro" id="IPR036097">
    <property type="entry name" value="HisK_dim/P_sf"/>
</dbReference>
<keyword evidence="6" id="KW-0812">Transmembrane</keyword>
<evidence type="ECO:0000259" key="9">
    <source>
        <dbReference type="PROSITE" id="PS50110"/>
    </source>
</evidence>
<evidence type="ECO:0000256" key="4">
    <source>
        <dbReference type="ARBA" id="ARBA00023012"/>
    </source>
</evidence>
<evidence type="ECO:0000256" key="3">
    <source>
        <dbReference type="ARBA" id="ARBA00022553"/>
    </source>
</evidence>
<accession>A0ABS5WCE1</accession>
<dbReference type="EC" id="2.7.13.3" evidence="2"/>
<name>A0ABS5WCE1_9FLAO</name>